<dbReference type="EMBL" id="FWZT01000016">
    <property type="protein sequence ID" value="SMF53657.1"/>
    <property type="molecule type" value="Genomic_DNA"/>
</dbReference>
<proteinExistence type="predicted"/>
<protein>
    <submittedName>
        <fullName evidence="3">Transposase zinc-binding domain-containing protein</fullName>
    </submittedName>
</protein>
<feature type="domain" description="Transposase IS801/IS1294" evidence="1">
    <location>
        <begin position="145"/>
        <end position="315"/>
    </location>
</feature>
<sequence length="408" mass="47302">MANDFLKIFSDGWEKFKSAVPSYDSPHYNKQVEAVLRCGDPIFGFSQYLCLNCGKDSRIVAHSCKSKFCLRCGRVDGENFAQSIAAKLYEDVDYRHVVLTIPSQFRTNFCKHRFTGDLYSAFISMGWDFVKSFMKEVAGVVLECGCIVVLHTVGRKSDYKPHLHIMLMSGGISPEGQWISLKRFDFSILNRTWKKTLLAGMRNWDELGEFESVFSESESRYKGFYAHIDVNPAPKKRRNLIRYLSKYLCRPQISLKRLLQYSSKKDEVVYKYNSHSSGKNEIERTNIINFIGRMVQQILPPRFKRIRYYGLQSPSNRSRLTAKVCEAVGRLVLLPEIERRSAVPTRSCYKDLIELWWGEDPFRCKECGHQMDLARIWKFGKGWIFNIFDLLFGHDIGPPGNLPDLCYD</sequence>
<evidence type="ECO:0000313" key="3">
    <source>
        <dbReference type="EMBL" id="SMF53657.1"/>
    </source>
</evidence>
<dbReference type="Proteomes" id="UP000192907">
    <property type="component" value="Unassembled WGS sequence"/>
</dbReference>
<dbReference type="GO" id="GO:0003677">
    <property type="term" value="F:DNA binding"/>
    <property type="evidence" value="ECO:0007669"/>
    <property type="project" value="InterPro"/>
</dbReference>
<dbReference type="Pfam" id="PF04986">
    <property type="entry name" value="Y2_Tnp"/>
    <property type="match status" value="1"/>
</dbReference>
<organism evidence="3 4">
    <name type="scientific">Pseudobacteriovorax antillogorgiicola</name>
    <dbReference type="NCBI Taxonomy" id="1513793"/>
    <lineage>
        <taxon>Bacteria</taxon>
        <taxon>Pseudomonadati</taxon>
        <taxon>Bdellovibrionota</taxon>
        <taxon>Oligoflexia</taxon>
        <taxon>Oligoflexales</taxon>
        <taxon>Pseudobacteriovoracaceae</taxon>
        <taxon>Pseudobacteriovorax</taxon>
    </lineage>
</organism>
<feature type="domain" description="Transposase zinc-binding" evidence="2">
    <location>
        <begin position="8"/>
        <end position="101"/>
    </location>
</feature>
<dbReference type="InterPro" id="IPR007069">
    <property type="entry name" value="Transposase_32"/>
</dbReference>
<dbReference type="GO" id="GO:0004803">
    <property type="term" value="F:transposase activity"/>
    <property type="evidence" value="ECO:0007669"/>
    <property type="project" value="InterPro"/>
</dbReference>
<dbReference type="RefSeq" id="WP_159455511.1">
    <property type="nucleotide sequence ID" value="NZ_FWZT01000016.1"/>
</dbReference>
<dbReference type="STRING" id="1513793.SAMN06296036_116147"/>
<evidence type="ECO:0000259" key="1">
    <source>
        <dbReference type="Pfam" id="PF04986"/>
    </source>
</evidence>
<evidence type="ECO:0000259" key="2">
    <source>
        <dbReference type="Pfam" id="PF14319"/>
    </source>
</evidence>
<name>A0A1Y6CHK6_9BACT</name>
<dbReference type="GO" id="GO:0006313">
    <property type="term" value="P:DNA transposition"/>
    <property type="evidence" value="ECO:0007669"/>
    <property type="project" value="InterPro"/>
</dbReference>
<dbReference type="Pfam" id="PF14319">
    <property type="entry name" value="Zn_Tnp_IS91"/>
    <property type="match status" value="1"/>
</dbReference>
<accession>A0A1Y6CHK6</accession>
<keyword evidence="4" id="KW-1185">Reference proteome</keyword>
<reference evidence="4" key="1">
    <citation type="submission" date="2017-04" db="EMBL/GenBank/DDBJ databases">
        <authorList>
            <person name="Varghese N."/>
            <person name="Submissions S."/>
        </authorList>
    </citation>
    <scope>NUCLEOTIDE SEQUENCE [LARGE SCALE GENOMIC DNA]</scope>
    <source>
        <strain evidence="4">RKEM611</strain>
    </source>
</reference>
<evidence type="ECO:0000313" key="4">
    <source>
        <dbReference type="Proteomes" id="UP000192907"/>
    </source>
</evidence>
<dbReference type="InterPro" id="IPR026889">
    <property type="entry name" value="Zn_Tnp"/>
</dbReference>
<dbReference type="PANTHER" id="PTHR37023">
    <property type="entry name" value="TRANSPOSASE"/>
    <property type="match status" value="1"/>
</dbReference>
<dbReference type="AlphaFoldDB" id="A0A1Y6CHK6"/>
<gene>
    <name evidence="3" type="ORF">SAMN06296036_116147</name>
</gene>
<dbReference type="PANTHER" id="PTHR37023:SF1">
    <property type="entry name" value="ISSOD25 TRANSPOSASE TNPA_ISSOD25"/>
    <property type="match status" value="1"/>
</dbReference>